<evidence type="ECO:0000256" key="6">
    <source>
        <dbReference type="SAM" id="Phobius"/>
    </source>
</evidence>
<dbReference type="PANTHER" id="PTHR33048:SF47">
    <property type="entry name" value="INTEGRAL MEMBRANE PROTEIN-RELATED"/>
    <property type="match status" value="1"/>
</dbReference>
<dbReference type="Proteomes" id="UP000054485">
    <property type="component" value="Unassembled WGS sequence"/>
</dbReference>
<feature type="transmembrane region" description="Helical" evidence="6">
    <location>
        <begin position="80"/>
        <end position="104"/>
    </location>
</feature>
<evidence type="ECO:0000256" key="3">
    <source>
        <dbReference type="ARBA" id="ARBA00022989"/>
    </source>
</evidence>
<feature type="transmembrane region" description="Helical" evidence="6">
    <location>
        <begin position="229"/>
        <end position="249"/>
    </location>
</feature>
<feature type="domain" description="Rhodopsin" evidence="7">
    <location>
        <begin position="32"/>
        <end position="246"/>
    </location>
</feature>
<dbReference type="GO" id="GO:0016020">
    <property type="term" value="C:membrane"/>
    <property type="evidence" value="ECO:0007669"/>
    <property type="project" value="UniProtKB-SubCell"/>
</dbReference>
<protein>
    <recommendedName>
        <fullName evidence="7">Rhodopsin domain-containing protein</fullName>
    </recommendedName>
</protein>
<dbReference type="InParanoid" id="A0A0C9ZPI5"/>
<evidence type="ECO:0000256" key="1">
    <source>
        <dbReference type="ARBA" id="ARBA00004141"/>
    </source>
</evidence>
<dbReference type="Pfam" id="PF20684">
    <property type="entry name" value="Fung_rhodopsin"/>
    <property type="match status" value="1"/>
</dbReference>
<accession>A0A0C9ZPI5</accession>
<dbReference type="PANTHER" id="PTHR33048">
    <property type="entry name" value="PTH11-LIKE INTEGRAL MEMBRANE PROTEIN (AFU_ORTHOLOGUE AFUA_5G11245)"/>
    <property type="match status" value="1"/>
</dbReference>
<dbReference type="OrthoDB" id="444631at2759"/>
<sequence>MLPMLPPGPTLRQTEAADISLTIVAVLATSFRLCIRVRQKRLGLDDAWVILGMICDLLLLIADCLYLQDFLKYSQSTRIALYYMVAQFFYGVVWSSKLSMLFTILRLSIPGNFRRFLMCTVGIFGAIWGLLFAQLWWICETQTGWKTQPHPQCDLGRRVAITQMITDVLADFVLIIAPCFLLYKVRLSRSHKVRILSVFSTSAITTIVSLTHAYYIVVSGGLKEVMAAIVEASVSLIVANLSVIVAFIFHLHSEDDSPSTPTPVITFGGQNRARITPTCIAVETTTIVLEDLSEARLRSTKTSDDDEITLNNRERKQTKDWC</sequence>
<evidence type="ECO:0000256" key="5">
    <source>
        <dbReference type="ARBA" id="ARBA00038359"/>
    </source>
</evidence>
<evidence type="ECO:0000256" key="2">
    <source>
        <dbReference type="ARBA" id="ARBA00022692"/>
    </source>
</evidence>
<feature type="transmembrane region" description="Helical" evidence="6">
    <location>
        <begin position="116"/>
        <end position="138"/>
    </location>
</feature>
<organism evidence="8 9">
    <name type="scientific">Suillus luteus UH-Slu-Lm8-n1</name>
    <dbReference type="NCBI Taxonomy" id="930992"/>
    <lineage>
        <taxon>Eukaryota</taxon>
        <taxon>Fungi</taxon>
        <taxon>Dikarya</taxon>
        <taxon>Basidiomycota</taxon>
        <taxon>Agaricomycotina</taxon>
        <taxon>Agaricomycetes</taxon>
        <taxon>Agaricomycetidae</taxon>
        <taxon>Boletales</taxon>
        <taxon>Suillineae</taxon>
        <taxon>Suillaceae</taxon>
        <taxon>Suillus</taxon>
    </lineage>
</organism>
<dbReference type="AlphaFoldDB" id="A0A0C9ZPI5"/>
<keyword evidence="4 6" id="KW-0472">Membrane</keyword>
<comment type="similarity">
    <text evidence="5">Belongs to the SAT4 family.</text>
</comment>
<keyword evidence="2 6" id="KW-0812">Transmembrane</keyword>
<name>A0A0C9ZPI5_9AGAM</name>
<feature type="transmembrane region" description="Helical" evidence="6">
    <location>
        <begin position="195"/>
        <end position="217"/>
    </location>
</feature>
<dbReference type="HOGENOM" id="CLU_052841_1_1_1"/>
<comment type="subcellular location">
    <subcellularLocation>
        <location evidence="1">Membrane</location>
        <topology evidence="1">Multi-pass membrane protein</topology>
    </subcellularLocation>
</comment>
<feature type="transmembrane region" description="Helical" evidence="6">
    <location>
        <begin position="47"/>
        <end position="68"/>
    </location>
</feature>
<feature type="transmembrane region" description="Helical" evidence="6">
    <location>
        <begin position="158"/>
        <end position="183"/>
    </location>
</feature>
<evidence type="ECO:0000259" key="7">
    <source>
        <dbReference type="Pfam" id="PF20684"/>
    </source>
</evidence>
<dbReference type="STRING" id="930992.A0A0C9ZPI5"/>
<dbReference type="EMBL" id="KN835338">
    <property type="protein sequence ID" value="KIK39555.1"/>
    <property type="molecule type" value="Genomic_DNA"/>
</dbReference>
<keyword evidence="9" id="KW-1185">Reference proteome</keyword>
<evidence type="ECO:0000256" key="4">
    <source>
        <dbReference type="ARBA" id="ARBA00023136"/>
    </source>
</evidence>
<dbReference type="InterPro" id="IPR052337">
    <property type="entry name" value="SAT4-like"/>
</dbReference>
<proteinExistence type="inferred from homology"/>
<evidence type="ECO:0000313" key="8">
    <source>
        <dbReference type="EMBL" id="KIK39555.1"/>
    </source>
</evidence>
<gene>
    <name evidence="8" type="ORF">CY34DRAFT_327585</name>
</gene>
<dbReference type="InterPro" id="IPR049326">
    <property type="entry name" value="Rhodopsin_dom_fungi"/>
</dbReference>
<keyword evidence="3 6" id="KW-1133">Transmembrane helix</keyword>
<evidence type="ECO:0000313" key="9">
    <source>
        <dbReference type="Proteomes" id="UP000054485"/>
    </source>
</evidence>
<feature type="transmembrane region" description="Helical" evidence="6">
    <location>
        <begin position="16"/>
        <end position="35"/>
    </location>
</feature>
<reference evidence="8 9" key="1">
    <citation type="submission" date="2014-04" db="EMBL/GenBank/DDBJ databases">
        <authorList>
            <consortium name="DOE Joint Genome Institute"/>
            <person name="Kuo A."/>
            <person name="Ruytinx J."/>
            <person name="Rineau F."/>
            <person name="Colpaert J."/>
            <person name="Kohler A."/>
            <person name="Nagy L.G."/>
            <person name="Floudas D."/>
            <person name="Copeland A."/>
            <person name="Barry K.W."/>
            <person name="Cichocki N."/>
            <person name="Veneault-Fourrey C."/>
            <person name="LaButti K."/>
            <person name="Lindquist E.A."/>
            <person name="Lipzen A."/>
            <person name="Lundell T."/>
            <person name="Morin E."/>
            <person name="Murat C."/>
            <person name="Sun H."/>
            <person name="Tunlid A."/>
            <person name="Henrissat B."/>
            <person name="Grigoriev I.V."/>
            <person name="Hibbett D.S."/>
            <person name="Martin F."/>
            <person name="Nordberg H.P."/>
            <person name="Cantor M.N."/>
            <person name="Hua S.X."/>
        </authorList>
    </citation>
    <scope>NUCLEOTIDE SEQUENCE [LARGE SCALE GENOMIC DNA]</scope>
    <source>
        <strain evidence="8 9">UH-Slu-Lm8-n1</strain>
    </source>
</reference>
<reference evidence="9" key="2">
    <citation type="submission" date="2015-01" db="EMBL/GenBank/DDBJ databases">
        <title>Evolutionary Origins and Diversification of the Mycorrhizal Mutualists.</title>
        <authorList>
            <consortium name="DOE Joint Genome Institute"/>
            <consortium name="Mycorrhizal Genomics Consortium"/>
            <person name="Kohler A."/>
            <person name="Kuo A."/>
            <person name="Nagy L.G."/>
            <person name="Floudas D."/>
            <person name="Copeland A."/>
            <person name="Barry K.W."/>
            <person name="Cichocki N."/>
            <person name="Veneault-Fourrey C."/>
            <person name="LaButti K."/>
            <person name="Lindquist E.A."/>
            <person name="Lipzen A."/>
            <person name="Lundell T."/>
            <person name="Morin E."/>
            <person name="Murat C."/>
            <person name="Riley R."/>
            <person name="Ohm R."/>
            <person name="Sun H."/>
            <person name="Tunlid A."/>
            <person name="Henrissat B."/>
            <person name="Grigoriev I.V."/>
            <person name="Hibbett D.S."/>
            <person name="Martin F."/>
        </authorList>
    </citation>
    <scope>NUCLEOTIDE SEQUENCE [LARGE SCALE GENOMIC DNA]</scope>
    <source>
        <strain evidence="9">UH-Slu-Lm8-n1</strain>
    </source>
</reference>